<feature type="transmembrane region" description="Helical" evidence="2">
    <location>
        <begin position="149"/>
        <end position="171"/>
    </location>
</feature>
<dbReference type="AlphaFoldDB" id="A0A972SMS6"/>
<protein>
    <submittedName>
        <fullName evidence="4">Aminotransferase class I/II-fold pyridoxal phosphate-dependent enzyme</fullName>
    </submittedName>
</protein>
<keyword evidence="2" id="KW-1133">Transmembrane helix</keyword>
<evidence type="ECO:0000313" key="5">
    <source>
        <dbReference type="Proteomes" id="UP000655523"/>
    </source>
</evidence>
<dbReference type="InterPro" id="IPR004839">
    <property type="entry name" value="Aminotransferase_I/II_large"/>
</dbReference>
<evidence type="ECO:0000256" key="2">
    <source>
        <dbReference type="SAM" id="Phobius"/>
    </source>
</evidence>
<accession>A0A972SMS6</accession>
<evidence type="ECO:0000259" key="3">
    <source>
        <dbReference type="Pfam" id="PF00155"/>
    </source>
</evidence>
<feature type="transmembrane region" description="Helical" evidence="2">
    <location>
        <begin position="6"/>
        <end position="29"/>
    </location>
</feature>
<keyword evidence="1" id="KW-0175">Coiled coil</keyword>
<proteinExistence type="predicted"/>
<dbReference type="EMBL" id="WOEZ01000225">
    <property type="protein sequence ID" value="NPT60492.1"/>
    <property type="molecule type" value="Genomic_DNA"/>
</dbReference>
<keyword evidence="4" id="KW-0808">Transferase</keyword>
<evidence type="ECO:0000256" key="1">
    <source>
        <dbReference type="SAM" id="Coils"/>
    </source>
</evidence>
<keyword evidence="4" id="KW-0032">Aminotransferase</keyword>
<name>A0A972SMS6_9BURK</name>
<dbReference type="GO" id="GO:0030170">
    <property type="term" value="F:pyridoxal phosphate binding"/>
    <property type="evidence" value="ECO:0007669"/>
    <property type="project" value="InterPro"/>
</dbReference>
<reference evidence="4 5" key="1">
    <citation type="submission" date="2019-11" db="EMBL/GenBank/DDBJ databases">
        <title>Metabolism of dissolved organic matter in forest soils.</title>
        <authorList>
            <person name="Cyle K.T."/>
            <person name="Wilhelm R.C."/>
            <person name="Martinez C.E."/>
        </authorList>
    </citation>
    <scope>NUCLEOTIDE SEQUENCE [LARGE SCALE GENOMIC DNA]</scope>
    <source>
        <strain evidence="4 5">5N</strain>
    </source>
</reference>
<feature type="coiled-coil region" evidence="1">
    <location>
        <begin position="175"/>
        <end position="241"/>
    </location>
</feature>
<sequence>MLKLPATFWSGVVTFIVTLFINTGISYYSGDQGLATIGRPIMLDGKVVLPLALENFSGKSISGLLLQVPEEVGAASVVRDAPVQITSVSDQAGNLTRSIRIDGIEPKTRTNLFVVLRDVTEVPLVRIINADEVGFMFADGVPESKLHRAVTYGLVVAGIYTVIAVALGYYFNKIIQSLHKRLDEAKENSTRLHENSDKLRKELDDLKMMQSKIRILLLSRISDYSKELEFWRNAIKELLVRRGAPASTSDELIKCVTRALKTFGTRRGSDDFDAIVFAAGVLKDAENKARSVEEADR</sequence>
<organism evidence="4 5">
    <name type="scientific">Paraburkholderia elongata</name>
    <dbReference type="NCBI Taxonomy" id="2675747"/>
    <lineage>
        <taxon>Bacteria</taxon>
        <taxon>Pseudomonadati</taxon>
        <taxon>Pseudomonadota</taxon>
        <taxon>Betaproteobacteria</taxon>
        <taxon>Burkholderiales</taxon>
        <taxon>Burkholderiaceae</taxon>
        <taxon>Paraburkholderia</taxon>
    </lineage>
</organism>
<dbReference type="Proteomes" id="UP000655523">
    <property type="component" value="Unassembled WGS sequence"/>
</dbReference>
<dbReference type="RefSeq" id="WP_172175494.1">
    <property type="nucleotide sequence ID" value="NZ_WOEZ01000225.1"/>
</dbReference>
<gene>
    <name evidence="4" type="ORF">GNZ13_39570</name>
</gene>
<keyword evidence="2" id="KW-0472">Membrane</keyword>
<feature type="domain" description="Aminotransferase class I/classII large" evidence="3">
    <location>
        <begin position="170"/>
        <end position="245"/>
    </location>
</feature>
<keyword evidence="5" id="KW-1185">Reference proteome</keyword>
<dbReference type="GO" id="GO:0008483">
    <property type="term" value="F:transaminase activity"/>
    <property type="evidence" value="ECO:0007669"/>
    <property type="project" value="UniProtKB-KW"/>
</dbReference>
<dbReference type="Pfam" id="PF00155">
    <property type="entry name" value="Aminotran_1_2"/>
    <property type="match status" value="1"/>
</dbReference>
<evidence type="ECO:0000313" key="4">
    <source>
        <dbReference type="EMBL" id="NPT60492.1"/>
    </source>
</evidence>
<keyword evidence="2" id="KW-0812">Transmembrane</keyword>
<comment type="caution">
    <text evidence="4">The sequence shown here is derived from an EMBL/GenBank/DDBJ whole genome shotgun (WGS) entry which is preliminary data.</text>
</comment>